<keyword evidence="2 4" id="KW-0560">Oxidoreductase</keyword>
<dbReference type="PANTHER" id="PTHR10491:SF4">
    <property type="entry name" value="METHIONINE ADENOSYLTRANSFERASE 2 SUBUNIT BETA"/>
    <property type="match status" value="1"/>
</dbReference>
<comment type="similarity">
    <text evidence="1 2">Belongs to the dTDP-4-dehydrorhamnose reductase family.</text>
</comment>
<dbReference type="EMBL" id="DTHG01000079">
    <property type="protein sequence ID" value="HGW92107.1"/>
    <property type="molecule type" value="Genomic_DNA"/>
</dbReference>
<comment type="pathway">
    <text evidence="2">Carbohydrate biosynthesis; dTDP-L-rhamnose biosynthesis.</text>
</comment>
<evidence type="ECO:0000256" key="2">
    <source>
        <dbReference type="RuleBase" id="RU364082"/>
    </source>
</evidence>
<sequence>MKILIIGANGQLGSDMVKLLKDKFEVIPLTDKDIDIGDEKNQKDVIIPIKPDIIVNCAAYTNVPDCEINKQIAFNVNGYALKELSIISNKLNSHLIHFSTDYVFDGLKKKPYIESDFPNPLNTYGISKYVGEIYVKNYCKKYSIIRVSGLYGINPSPLKKNFIEVILSKVKKNEKIEIVDDQFLTPTWTYYVAKQTLKIIEHKIEGIIHSTCEGETNWYEFAKAIFEILGINVNITPVKTKMDEFVKRPLYSVLENSVLKNEGINIMPHWKDALKEYLKIKFG</sequence>
<dbReference type="GO" id="GO:0019305">
    <property type="term" value="P:dTDP-rhamnose biosynthetic process"/>
    <property type="evidence" value="ECO:0007669"/>
    <property type="project" value="UniProtKB-UniPathway"/>
</dbReference>
<dbReference type="InterPro" id="IPR036291">
    <property type="entry name" value="NAD(P)-bd_dom_sf"/>
</dbReference>
<dbReference type="Gene3D" id="3.40.50.720">
    <property type="entry name" value="NAD(P)-binding Rossmann-like Domain"/>
    <property type="match status" value="1"/>
</dbReference>
<dbReference type="InterPro" id="IPR029903">
    <property type="entry name" value="RmlD-like-bd"/>
</dbReference>
<dbReference type="PANTHER" id="PTHR10491">
    <property type="entry name" value="DTDP-4-DEHYDRORHAMNOSE REDUCTASE"/>
    <property type="match status" value="1"/>
</dbReference>
<organism evidence="4">
    <name type="scientific">candidate division WOR-3 bacterium</name>
    <dbReference type="NCBI Taxonomy" id="2052148"/>
    <lineage>
        <taxon>Bacteria</taxon>
        <taxon>Bacteria division WOR-3</taxon>
    </lineage>
</organism>
<dbReference type="SUPFAM" id="SSF51735">
    <property type="entry name" value="NAD(P)-binding Rossmann-fold domains"/>
    <property type="match status" value="1"/>
</dbReference>
<dbReference type="CDD" id="cd05254">
    <property type="entry name" value="dTDP_HR_like_SDR_e"/>
    <property type="match status" value="1"/>
</dbReference>
<dbReference type="GO" id="GO:0005829">
    <property type="term" value="C:cytosol"/>
    <property type="evidence" value="ECO:0007669"/>
    <property type="project" value="TreeGrafter"/>
</dbReference>
<dbReference type="NCBIfam" id="TIGR01214">
    <property type="entry name" value="rmlD"/>
    <property type="match status" value="1"/>
</dbReference>
<evidence type="ECO:0000313" key="4">
    <source>
        <dbReference type="EMBL" id="HGW92107.1"/>
    </source>
</evidence>
<dbReference type="UniPathway" id="UPA00124"/>
<comment type="function">
    <text evidence="2">Catalyzes the reduction of dTDP-6-deoxy-L-lyxo-4-hexulose to yield dTDP-L-rhamnose.</text>
</comment>
<evidence type="ECO:0000256" key="1">
    <source>
        <dbReference type="ARBA" id="ARBA00010944"/>
    </source>
</evidence>
<feature type="domain" description="RmlD-like substrate binding" evidence="3">
    <location>
        <begin position="1"/>
        <end position="279"/>
    </location>
</feature>
<accession>A0A7C4YHQ3</accession>
<evidence type="ECO:0000259" key="3">
    <source>
        <dbReference type="Pfam" id="PF04321"/>
    </source>
</evidence>
<reference evidence="4" key="1">
    <citation type="journal article" date="2020" name="mSystems">
        <title>Genome- and Community-Level Interaction Insights into Carbon Utilization and Element Cycling Functions of Hydrothermarchaeota in Hydrothermal Sediment.</title>
        <authorList>
            <person name="Zhou Z."/>
            <person name="Liu Y."/>
            <person name="Xu W."/>
            <person name="Pan J."/>
            <person name="Luo Z.H."/>
            <person name="Li M."/>
        </authorList>
    </citation>
    <scope>NUCLEOTIDE SEQUENCE [LARGE SCALE GENOMIC DNA]</scope>
    <source>
        <strain evidence="4">SpSt-780</strain>
    </source>
</reference>
<name>A0A7C4YHQ3_UNCW3</name>
<protein>
    <recommendedName>
        <fullName evidence="2">dTDP-4-dehydrorhamnose reductase</fullName>
        <ecNumber evidence="2">1.1.1.133</ecNumber>
    </recommendedName>
</protein>
<dbReference type="Pfam" id="PF04321">
    <property type="entry name" value="RmlD_sub_bind"/>
    <property type="match status" value="1"/>
</dbReference>
<dbReference type="EC" id="1.1.1.133" evidence="2"/>
<keyword evidence="2" id="KW-0521">NADP</keyword>
<dbReference type="GO" id="GO:0008831">
    <property type="term" value="F:dTDP-4-dehydrorhamnose reductase activity"/>
    <property type="evidence" value="ECO:0007669"/>
    <property type="project" value="UniProtKB-EC"/>
</dbReference>
<dbReference type="InterPro" id="IPR005913">
    <property type="entry name" value="dTDP_dehydrorham_reduct"/>
</dbReference>
<gene>
    <name evidence="4" type="primary">rfbD</name>
    <name evidence="4" type="ORF">ENV67_06175</name>
</gene>
<dbReference type="AlphaFoldDB" id="A0A7C4YHQ3"/>
<comment type="caution">
    <text evidence="4">The sequence shown here is derived from an EMBL/GenBank/DDBJ whole genome shotgun (WGS) entry which is preliminary data.</text>
</comment>
<proteinExistence type="inferred from homology"/>
<dbReference type="Gene3D" id="3.90.25.10">
    <property type="entry name" value="UDP-galactose 4-epimerase, domain 1"/>
    <property type="match status" value="1"/>
</dbReference>